<keyword evidence="2" id="KW-1185">Reference proteome</keyword>
<evidence type="ECO:0000313" key="1">
    <source>
        <dbReference type="EMBL" id="SEV94590.1"/>
    </source>
</evidence>
<gene>
    <name evidence="1" type="ORF">SAMN04488515_0350</name>
</gene>
<protein>
    <submittedName>
        <fullName evidence="1">Uncharacterized protein</fullName>
    </submittedName>
</protein>
<accession>A0A1I0N0I1</accession>
<proteinExistence type="predicted"/>
<name>A0A1I0N0I1_9RHOB</name>
<dbReference type="EMBL" id="FOIZ01000001">
    <property type="protein sequence ID" value="SEV94590.1"/>
    <property type="molecule type" value="Genomic_DNA"/>
</dbReference>
<dbReference type="OrthoDB" id="7873492at2"/>
<sequence length="61" mass="7002">MSKTRWMKKTIEEAANCTHKMPWERGLRRQAMIARRVEETQSTAKVSLAPLPAWMTEGISA</sequence>
<dbReference type="STRING" id="364200.SAMN04488515_0350"/>
<organism evidence="1 2">
    <name type="scientific">Cognatiyoonia koreensis</name>
    <dbReference type="NCBI Taxonomy" id="364200"/>
    <lineage>
        <taxon>Bacteria</taxon>
        <taxon>Pseudomonadati</taxon>
        <taxon>Pseudomonadota</taxon>
        <taxon>Alphaproteobacteria</taxon>
        <taxon>Rhodobacterales</taxon>
        <taxon>Paracoccaceae</taxon>
        <taxon>Cognatiyoonia</taxon>
    </lineage>
</organism>
<dbReference type="RefSeq" id="WP_089989500.1">
    <property type="nucleotide sequence ID" value="NZ_FOIZ01000001.1"/>
</dbReference>
<dbReference type="AlphaFoldDB" id="A0A1I0N0I1"/>
<dbReference type="Proteomes" id="UP000199167">
    <property type="component" value="Unassembled WGS sequence"/>
</dbReference>
<reference evidence="1 2" key="1">
    <citation type="submission" date="2016-10" db="EMBL/GenBank/DDBJ databases">
        <authorList>
            <person name="de Groot N.N."/>
        </authorList>
    </citation>
    <scope>NUCLEOTIDE SEQUENCE [LARGE SCALE GENOMIC DNA]</scope>
    <source>
        <strain evidence="1 2">DSM 17925</strain>
    </source>
</reference>
<evidence type="ECO:0000313" key="2">
    <source>
        <dbReference type="Proteomes" id="UP000199167"/>
    </source>
</evidence>